<dbReference type="EMBL" id="CARXXK010000003">
    <property type="protein sequence ID" value="CAI6361702.1"/>
    <property type="molecule type" value="Genomic_DNA"/>
</dbReference>
<feature type="transmembrane region" description="Helical" evidence="1">
    <location>
        <begin position="104"/>
        <end position="122"/>
    </location>
</feature>
<keyword evidence="1" id="KW-0812">Transmembrane</keyword>
<keyword evidence="1" id="KW-0472">Membrane</keyword>
<protein>
    <submittedName>
        <fullName evidence="2">Uncharacterized protein</fullName>
    </submittedName>
</protein>
<organism evidence="2 3">
    <name type="scientific">Macrosiphum euphorbiae</name>
    <name type="common">potato aphid</name>
    <dbReference type="NCBI Taxonomy" id="13131"/>
    <lineage>
        <taxon>Eukaryota</taxon>
        <taxon>Metazoa</taxon>
        <taxon>Ecdysozoa</taxon>
        <taxon>Arthropoda</taxon>
        <taxon>Hexapoda</taxon>
        <taxon>Insecta</taxon>
        <taxon>Pterygota</taxon>
        <taxon>Neoptera</taxon>
        <taxon>Paraneoptera</taxon>
        <taxon>Hemiptera</taxon>
        <taxon>Sternorrhyncha</taxon>
        <taxon>Aphidomorpha</taxon>
        <taxon>Aphidoidea</taxon>
        <taxon>Aphididae</taxon>
        <taxon>Macrosiphini</taxon>
        <taxon>Macrosiphum</taxon>
    </lineage>
</organism>
<feature type="transmembrane region" description="Helical" evidence="1">
    <location>
        <begin position="134"/>
        <end position="159"/>
    </location>
</feature>
<keyword evidence="1" id="KW-1133">Transmembrane helix</keyword>
<sequence>MSTLKASFQSGGGCSDQLQLEGASHFKSKLNRCWLRMRRRCRQAIGALSHEPFCRYDQYAYVCRYRACSRHTNVTQFKPCIIRLSRVVVFLVYGRKYVYSRVRTIWHANIFATSLLFTREFFLRTSQIVKRSIVFVLSPLLAVAHVFVSSPLLAVAHVLCCRRSWLLRTLVEYSR</sequence>
<keyword evidence="3" id="KW-1185">Reference proteome</keyword>
<name>A0AAV0X0H8_9HEMI</name>
<evidence type="ECO:0000313" key="3">
    <source>
        <dbReference type="Proteomes" id="UP001160148"/>
    </source>
</evidence>
<reference evidence="2 3" key="1">
    <citation type="submission" date="2023-01" db="EMBL/GenBank/DDBJ databases">
        <authorList>
            <person name="Whitehead M."/>
        </authorList>
    </citation>
    <scope>NUCLEOTIDE SEQUENCE [LARGE SCALE GENOMIC DNA]</scope>
</reference>
<gene>
    <name evidence="2" type="ORF">MEUPH1_LOCUS16852</name>
</gene>
<evidence type="ECO:0000313" key="2">
    <source>
        <dbReference type="EMBL" id="CAI6361702.1"/>
    </source>
</evidence>
<comment type="caution">
    <text evidence="2">The sequence shown here is derived from an EMBL/GenBank/DDBJ whole genome shotgun (WGS) entry which is preliminary data.</text>
</comment>
<proteinExistence type="predicted"/>
<evidence type="ECO:0000256" key="1">
    <source>
        <dbReference type="SAM" id="Phobius"/>
    </source>
</evidence>
<dbReference type="Proteomes" id="UP001160148">
    <property type="component" value="Unassembled WGS sequence"/>
</dbReference>
<accession>A0AAV0X0H8</accession>
<dbReference type="AlphaFoldDB" id="A0AAV0X0H8"/>